<dbReference type="EMBL" id="JAVRBK010000002">
    <property type="protein sequence ID" value="KAK5648204.1"/>
    <property type="molecule type" value="Genomic_DNA"/>
</dbReference>
<dbReference type="AlphaFoldDB" id="A0AAN7VNL4"/>
<comment type="caution">
    <text evidence="1">The sequence shown here is derived from an EMBL/GenBank/DDBJ whole genome shotgun (WGS) entry which is preliminary data.</text>
</comment>
<name>A0AAN7VNL4_9COLE</name>
<gene>
    <name evidence="1" type="ORF">RI129_003096</name>
</gene>
<evidence type="ECO:0000313" key="1">
    <source>
        <dbReference type="EMBL" id="KAK5648204.1"/>
    </source>
</evidence>
<proteinExistence type="predicted"/>
<protein>
    <submittedName>
        <fullName evidence="1">Uncharacterized protein</fullName>
    </submittedName>
</protein>
<reference evidence="1 2" key="1">
    <citation type="journal article" date="2024" name="Insects">
        <title>An Improved Chromosome-Level Genome Assembly of the Firefly Pyrocoelia pectoralis.</title>
        <authorList>
            <person name="Fu X."/>
            <person name="Meyer-Rochow V.B."/>
            <person name="Ballantyne L."/>
            <person name="Zhu X."/>
        </authorList>
    </citation>
    <scope>NUCLEOTIDE SEQUENCE [LARGE SCALE GENOMIC DNA]</scope>
    <source>
        <strain evidence="1">XCY_ONT2</strain>
    </source>
</reference>
<organism evidence="1 2">
    <name type="scientific">Pyrocoelia pectoralis</name>
    <dbReference type="NCBI Taxonomy" id="417401"/>
    <lineage>
        <taxon>Eukaryota</taxon>
        <taxon>Metazoa</taxon>
        <taxon>Ecdysozoa</taxon>
        <taxon>Arthropoda</taxon>
        <taxon>Hexapoda</taxon>
        <taxon>Insecta</taxon>
        <taxon>Pterygota</taxon>
        <taxon>Neoptera</taxon>
        <taxon>Endopterygota</taxon>
        <taxon>Coleoptera</taxon>
        <taxon>Polyphaga</taxon>
        <taxon>Elateriformia</taxon>
        <taxon>Elateroidea</taxon>
        <taxon>Lampyridae</taxon>
        <taxon>Lampyrinae</taxon>
        <taxon>Pyrocoelia</taxon>
    </lineage>
</organism>
<sequence length="192" mass="22255">MGSRGKQMVTLALMNNNTADVVTQDSVKDSDLVDELASSEPSVQYTKTGAVRKRRKMEEPLQVRQRNKLDNCKQKHSLKTPCVICKKNCNSYFSNEHRTNINTQYWEMTFTEKRTFVACSITAEPAEDVKRHRGSANSRRQKTYKYFLKSTDGSKIEVCKHFFLTTLGYTKGNDRIVQDCFLQKKRCNFVWT</sequence>
<keyword evidence="2" id="KW-1185">Reference proteome</keyword>
<dbReference type="Proteomes" id="UP001329430">
    <property type="component" value="Chromosome 2"/>
</dbReference>
<accession>A0AAN7VNL4</accession>
<evidence type="ECO:0000313" key="2">
    <source>
        <dbReference type="Proteomes" id="UP001329430"/>
    </source>
</evidence>